<sequence>MLSMLATPTLALRKRLRERKKKISHSAAPFLFNTKFDFILSVQTLAKKTPPSYDL</sequence>
<comment type="caution">
    <text evidence="1">The sequence shown here is derived from an EMBL/GenBank/DDBJ whole genome shotgun (WGS) entry which is preliminary data.</text>
</comment>
<dbReference type="VEuPathDB" id="ToxoDB:CSUI_010604"/>
<evidence type="ECO:0000313" key="2">
    <source>
        <dbReference type="Proteomes" id="UP000221165"/>
    </source>
</evidence>
<gene>
    <name evidence="1" type="ORF">CSUI_010604</name>
</gene>
<dbReference type="RefSeq" id="XP_067917316.1">
    <property type="nucleotide sequence ID" value="XM_068070707.1"/>
</dbReference>
<keyword evidence="2" id="KW-1185">Reference proteome</keyword>
<accession>A0A2C6KGR1</accession>
<proteinExistence type="predicted"/>
<dbReference type="AlphaFoldDB" id="A0A2C6KGR1"/>
<reference evidence="1 2" key="1">
    <citation type="journal article" date="2017" name="Int. J. Parasitol.">
        <title>The genome of the protozoan parasite Cystoisospora suis and a reverse vaccinology approach to identify vaccine candidates.</title>
        <authorList>
            <person name="Palmieri N."/>
            <person name="Shrestha A."/>
            <person name="Ruttkowski B."/>
            <person name="Beck T."/>
            <person name="Vogl C."/>
            <person name="Tomley F."/>
            <person name="Blake D.P."/>
            <person name="Joachim A."/>
        </authorList>
    </citation>
    <scope>NUCLEOTIDE SEQUENCE [LARGE SCALE GENOMIC DNA]</scope>
    <source>
        <strain evidence="1 2">Wien I</strain>
    </source>
</reference>
<name>A0A2C6KGR1_9APIC</name>
<dbReference type="GeneID" id="94433918"/>
<dbReference type="Proteomes" id="UP000221165">
    <property type="component" value="Unassembled WGS sequence"/>
</dbReference>
<evidence type="ECO:0000313" key="1">
    <source>
        <dbReference type="EMBL" id="PHJ15584.1"/>
    </source>
</evidence>
<dbReference type="EMBL" id="MIGC01007845">
    <property type="protein sequence ID" value="PHJ15584.1"/>
    <property type="molecule type" value="Genomic_DNA"/>
</dbReference>
<protein>
    <submittedName>
        <fullName evidence="1">Uncharacterized protein</fullName>
    </submittedName>
</protein>
<organism evidence="1 2">
    <name type="scientific">Cystoisospora suis</name>
    <dbReference type="NCBI Taxonomy" id="483139"/>
    <lineage>
        <taxon>Eukaryota</taxon>
        <taxon>Sar</taxon>
        <taxon>Alveolata</taxon>
        <taxon>Apicomplexa</taxon>
        <taxon>Conoidasida</taxon>
        <taxon>Coccidia</taxon>
        <taxon>Eucoccidiorida</taxon>
        <taxon>Eimeriorina</taxon>
        <taxon>Sarcocystidae</taxon>
        <taxon>Cystoisospora</taxon>
    </lineage>
</organism>